<dbReference type="PANTHER" id="PTHR23138:SF142">
    <property type="entry name" value="RAN-BINDING PROTEIN 3B-RELATED"/>
    <property type="match status" value="1"/>
</dbReference>
<keyword evidence="8" id="KW-0906">Nuclear pore complex</keyword>
<feature type="compositionally biased region" description="Basic and acidic residues" evidence="10">
    <location>
        <begin position="167"/>
        <end position="191"/>
    </location>
</feature>
<feature type="region of interest" description="Disordered" evidence="10">
    <location>
        <begin position="34"/>
        <end position="87"/>
    </location>
</feature>
<dbReference type="InterPro" id="IPR000156">
    <property type="entry name" value="Ran_bind_dom"/>
</dbReference>
<dbReference type="GO" id="GO:0051028">
    <property type="term" value="P:mRNA transport"/>
    <property type="evidence" value="ECO:0007669"/>
    <property type="project" value="UniProtKB-KW"/>
</dbReference>
<dbReference type="Pfam" id="PF08911">
    <property type="entry name" value="NUP50"/>
    <property type="match status" value="1"/>
</dbReference>
<evidence type="ECO:0000256" key="9">
    <source>
        <dbReference type="ARBA" id="ARBA00023242"/>
    </source>
</evidence>
<dbReference type="InterPro" id="IPR045207">
    <property type="entry name" value="RanBD_NUP50_plant"/>
</dbReference>
<feature type="compositionally biased region" description="Acidic residues" evidence="10">
    <location>
        <begin position="192"/>
        <end position="203"/>
    </location>
</feature>
<evidence type="ECO:0000313" key="12">
    <source>
        <dbReference type="EMBL" id="CAH9129834.1"/>
    </source>
</evidence>
<evidence type="ECO:0000256" key="5">
    <source>
        <dbReference type="ARBA" id="ARBA00022927"/>
    </source>
</evidence>
<feature type="compositionally biased region" description="Basic and acidic residues" evidence="10">
    <location>
        <begin position="250"/>
        <end position="267"/>
    </location>
</feature>
<comment type="subcellular location">
    <subcellularLocation>
        <location evidence="1">Nucleus</location>
        <location evidence="1">Nuclear pore complex</location>
    </subcellularLocation>
</comment>
<evidence type="ECO:0000256" key="7">
    <source>
        <dbReference type="ARBA" id="ARBA00023010"/>
    </source>
</evidence>
<dbReference type="GO" id="GO:0005643">
    <property type="term" value="C:nuclear pore"/>
    <property type="evidence" value="ECO:0007669"/>
    <property type="project" value="UniProtKB-SubCell"/>
</dbReference>
<evidence type="ECO:0000256" key="6">
    <source>
        <dbReference type="ARBA" id="ARBA00022990"/>
    </source>
</evidence>
<evidence type="ECO:0000259" key="11">
    <source>
        <dbReference type="PROSITE" id="PS50196"/>
    </source>
</evidence>
<keyword evidence="2" id="KW-0813">Transport</keyword>
<evidence type="ECO:0000256" key="8">
    <source>
        <dbReference type="ARBA" id="ARBA00023132"/>
    </source>
</evidence>
<feature type="compositionally biased region" description="Basic and acidic residues" evidence="10">
    <location>
        <begin position="141"/>
        <end position="158"/>
    </location>
</feature>
<comment type="caution">
    <text evidence="12">The sequence shown here is derived from an EMBL/GenBank/DDBJ whole genome shotgun (WGS) entry which is preliminary data.</text>
</comment>
<sequence>MIQLKSPNTLQKFHIKVSLLDLESLNCRPGSEERPLISRVQMENAENVLPPSKKRAAGRELSRDNPGLDDDEVPEQESGTFKKASEEVMANRRIVKVRRHMTSSTPSTPSSNPFAGICLVSPGTVPLESKDEIQAVKVDRIEEKHDVNKDSEEGKAHCVFEVPSEPDVNKGIKAGKADTGKETDAGKSDVDREFEEVNDDENKEADKGKADVDKKKQPEKQTSEAEGVVSTIDKNKTENEPNKQPDTVEADEKTNGNEKDTSEKTVNEDPSSLSSFQHLSSTRNAFTGLAGTGFSGSTFSFGPVSKDGPILADQSSLSFGGHSNDNVSIFGGPAGFPPMQEVPVQTGEEDEKPVFTADSALFEYLDGGWKERGKGELKVNVSKNEMKKGRLVMRSRGNCRLILNANLYPEMKLTNMDKKAVTFACINSASGSGGNLVTFALKFKDSSFVEEFRAAVAEHKGCPEKTPNSPDASEV</sequence>
<keyword evidence="4" id="KW-0509">mRNA transport</keyword>
<keyword evidence="6" id="KW-0007">Acetylation</keyword>
<feature type="compositionally biased region" description="Basic and acidic residues" evidence="10">
    <location>
        <begin position="233"/>
        <end position="243"/>
    </location>
</feature>
<protein>
    <recommendedName>
        <fullName evidence="11">RanBD1 domain-containing protein</fullName>
    </recommendedName>
</protein>
<dbReference type="InterPro" id="IPR015007">
    <property type="entry name" value="NUP2/50/61"/>
</dbReference>
<dbReference type="CDD" id="cd13169">
    <property type="entry name" value="RanBD_NUP50_plant"/>
    <property type="match status" value="1"/>
</dbReference>
<dbReference type="PANTHER" id="PTHR23138">
    <property type="entry name" value="RAN BINDING PROTEIN"/>
    <property type="match status" value="1"/>
</dbReference>
<dbReference type="EMBL" id="CAMAPF010000956">
    <property type="protein sequence ID" value="CAH9129834.1"/>
    <property type="molecule type" value="Genomic_DNA"/>
</dbReference>
<keyword evidence="3" id="KW-0677">Repeat</keyword>
<name>A0AAV0F2Z1_9ASTE</name>
<evidence type="ECO:0000256" key="10">
    <source>
        <dbReference type="SAM" id="MobiDB-lite"/>
    </source>
</evidence>
<dbReference type="InterPro" id="IPR011993">
    <property type="entry name" value="PH-like_dom_sf"/>
</dbReference>
<dbReference type="Pfam" id="PF00638">
    <property type="entry name" value="Ran_BP1"/>
    <property type="match status" value="1"/>
</dbReference>
<evidence type="ECO:0000256" key="4">
    <source>
        <dbReference type="ARBA" id="ARBA00022816"/>
    </source>
</evidence>
<dbReference type="Proteomes" id="UP001152523">
    <property type="component" value="Unassembled WGS sequence"/>
</dbReference>
<dbReference type="InterPro" id="IPR045255">
    <property type="entry name" value="RanBP1-like"/>
</dbReference>
<feature type="domain" description="RanBD1" evidence="11">
    <location>
        <begin position="336"/>
        <end position="465"/>
    </location>
</feature>
<dbReference type="PROSITE" id="PS50196">
    <property type="entry name" value="RANBD1"/>
    <property type="match status" value="1"/>
</dbReference>
<keyword evidence="5" id="KW-0653">Protein transport</keyword>
<organism evidence="12 13">
    <name type="scientific">Cuscuta epithymum</name>
    <dbReference type="NCBI Taxonomy" id="186058"/>
    <lineage>
        <taxon>Eukaryota</taxon>
        <taxon>Viridiplantae</taxon>
        <taxon>Streptophyta</taxon>
        <taxon>Embryophyta</taxon>
        <taxon>Tracheophyta</taxon>
        <taxon>Spermatophyta</taxon>
        <taxon>Magnoliopsida</taxon>
        <taxon>eudicotyledons</taxon>
        <taxon>Gunneridae</taxon>
        <taxon>Pentapetalae</taxon>
        <taxon>asterids</taxon>
        <taxon>lamiids</taxon>
        <taxon>Solanales</taxon>
        <taxon>Convolvulaceae</taxon>
        <taxon>Cuscuteae</taxon>
        <taxon>Cuscuta</taxon>
        <taxon>Cuscuta subgen. Cuscuta</taxon>
    </lineage>
</organism>
<keyword evidence="13" id="KW-1185">Reference proteome</keyword>
<dbReference type="SUPFAM" id="SSF50729">
    <property type="entry name" value="PH domain-like"/>
    <property type="match status" value="1"/>
</dbReference>
<dbReference type="GO" id="GO:0015031">
    <property type="term" value="P:protein transport"/>
    <property type="evidence" value="ECO:0007669"/>
    <property type="project" value="UniProtKB-KW"/>
</dbReference>
<reference evidence="12" key="1">
    <citation type="submission" date="2022-07" db="EMBL/GenBank/DDBJ databases">
        <authorList>
            <person name="Macas J."/>
            <person name="Novak P."/>
            <person name="Neumann P."/>
        </authorList>
    </citation>
    <scope>NUCLEOTIDE SEQUENCE</scope>
</reference>
<evidence type="ECO:0000313" key="13">
    <source>
        <dbReference type="Proteomes" id="UP001152523"/>
    </source>
</evidence>
<keyword evidence="7" id="KW-0811">Translocation</keyword>
<evidence type="ECO:0000256" key="1">
    <source>
        <dbReference type="ARBA" id="ARBA00004567"/>
    </source>
</evidence>
<gene>
    <name evidence="12" type="ORF">CEPIT_LOCUS30165</name>
</gene>
<feature type="region of interest" description="Disordered" evidence="10">
    <location>
        <begin position="141"/>
        <end position="276"/>
    </location>
</feature>
<dbReference type="Gene3D" id="2.30.29.30">
    <property type="entry name" value="Pleckstrin-homology domain (PH domain)/Phosphotyrosine-binding domain (PTB)"/>
    <property type="match status" value="1"/>
</dbReference>
<dbReference type="SMART" id="SM00160">
    <property type="entry name" value="RanBD"/>
    <property type="match status" value="1"/>
</dbReference>
<feature type="compositionally biased region" description="Basic and acidic residues" evidence="10">
    <location>
        <begin position="204"/>
        <end position="223"/>
    </location>
</feature>
<evidence type="ECO:0000256" key="2">
    <source>
        <dbReference type="ARBA" id="ARBA00022448"/>
    </source>
</evidence>
<keyword evidence="9" id="KW-0539">Nucleus</keyword>
<dbReference type="AlphaFoldDB" id="A0AAV0F2Z1"/>
<evidence type="ECO:0000256" key="3">
    <source>
        <dbReference type="ARBA" id="ARBA00022737"/>
    </source>
</evidence>
<accession>A0AAV0F2Z1</accession>
<proteinExistence type="predicted"/>